<evidence type="ECO:0000256" key="3">
    <source>
        <dbReference type="ARBA" id="ARBA00007795"/>
    </source>
</evidence>
<dbReference type="AlphaFoldDB" id="A0AAV2H5D9"/>
<gene>
    <name evidence="7" type="ORF">GSLYS_00003052001</name>
</gene>
<evidence type="ECO:0000313" key="7">
    <source>
        <dbReference type="EMBL" id="CAL1528882.1"/>
    </source>
</evidence>
<evidence type="ECO:0000313" key="8">
    <source>
        <dbReference type="Proteomes" id="UP001497497"/>
    </source>
</evidence>
<comment type="caution">
    <text evidence="7">The sequence shown here is derived from an EMBL/GenBank/DDBJ whole genome shotgun (WGS) entry which is preliminary data.</text>
</comment>
<sequence length="90" mass="9288">MERTLEMQLEESIHNPGITGVLCVDNNGLCLGAKGSAPLKACGSISALAGQAAKLANPNGPTPVICLESEHGIVLIKKTDKLTTALFKSS</sequence>
<dbReference type="Gene3D" id="3.30.450.30">
    <property type="entry name" value="Dynein light chain 2a, cytoplasmic"/>
    <property type="match status" value="1"/>
</dbReference>
<proteinExistence type="inferred from homology"/>
<dbReference type="SUPFAM" id="SSF103196">
    <property type="entry name" value="Roadblock/LC7 domain"/>
    <property type="match status" value="1"/>
</dbReference>
<evidence type="ECO:0000256" key="6">
    <source>
        <dbReference type="ARBA" id="ARBA00032692"/>
    </source>
</evidence>
<evidence type="ECO:0000256" key="5">
    <source>
        <dbReference type="ARBA" id="ARBA00023228"/>
    </source>
</evidence>
<dbReference type="EMBL" id="CAXITT010000039">
    <property type="protein sequence ID" value="CAL1528882.1"/>
    <property type="molecule type" value="Genomic_DNA"/>
</dbReference>
<dbReference type="PRINTS" id="PR02092">
    <property type="entry name" value="HEPBVIRUSXIP"/>
</dbReference>
<dbReference type="GO" id="GO:0071986">
    <property type="term" value="C:Ragulator complex"/>
    <property type="evidence" value="ECO:0007669"/>
    <property type="project" value="InterPro"/>
</dbReference>
<reference evidence="7 8" key="1">
    <citation type="submission" date="2024-04" db="EMBL/GenBank/DDBJ databases">
        <authorList>
            <consortium name="Genoscope - CEA"/>
            <person name="William W."/>
        </authorList>
    </citation>
    <scope>NUCLEOTIDE SEQUENCE [LARGE SCALE GENOMIC DNA]</scope>
</reference>
<dbReference type="GO" id="GO:0043066">
    <property type="term" value="P:negative regulation of apoptotic process"/>
    <property type="evidence" value="ECO:0007669"/>
    <property type="project" value="InterPro"/>
</dbReference>
<protein>
    <recommendedName>
        <fullName evidence="6">Late endosomal/lysosomal adaptor and MAPK and MTOR activator 5</fullName>
    </recommendedName>
</protein>
<comment type="similarity">
    <text evidence="3">Belongs to the LAMTOR5 family.</text>
</comment>
<dbReference type="GO" id="GO:0071230">
    <property type="term" value="P:cellular response to amino acid stimulus"/>
    <property type="evidence" value="ECO:0007669"/>
    <property type="project" value="TreeGrafter"/>
</dbReference>
<organism evidence="7 8">
    <name type="scientific">Lymnaea stagnalis</name>
    <name type="common">Great pond snail</name>
    <name type="synonym">Helix stagnalis</name>
    <dbReference type="NCBI Taxonomy" id="6523"/>
    <lineage>
        <taxon>Eukaryota</taxon>
        <taxon>Metazoa</taxon>
        <taxon>Spiralia</taxon>
        <taxon>Lophotrochozoa</taxon>
        <taxon>Mollusca</taxon>
        <taxon>Gastropoda</taxon>
        <taxon>Heterobranchia</taxon>
        <taxon>Euthyneura</taxon>
        <taxon>Panpulmonata</taxon>
        <taxon>Hygrophila</taxon>
        <taxon>Lymnaeoidea</taxon>
        <taxon>Lymnaeidae</taxon>
        <taxon>Lymnaea</taxon>
    </lineage>
</organism>
<dbReference type="GO" id="GO:0005085">
    <property type="term" value="F:guanyl-nucleotide exchange factor activity"/>
    <property type="evidence" value="ECO:0007669"/>
    <property type="project" value="TreeGrafter"/>
</dbReference>
<dbReference type="Proteomes" id="UP001497497">
    <property type="component" value="Unassembled WGS sequence"/>
</dbReference>
<keyword evidence="4" id="KW-0963">Cytoplasm</keyword>
<dbReference type="PANTHER" id="PTHR13342:SF2">
    <property type="entry name" value="RAGULATOR COMPLEX PROTEIN LAMTOR5"/>
    <property type="match status" value="1"/>
</dbReference>
<dbReference type="FunFam" id="3.30.450.30:FF:000005">
    <property type="entry name" value="Ragulator complex protein LAMTOR5 homolog"/>
    <property type="match status" value="1"/>
</dbReference>
<evidence type="ECO:0000256" key="1">
    <source>
        <dbReference type="ARBA" id="ARBA00004371"/>
    </source>
</evidence>
<dbReference type="GO" id="GO:1904263">
    <property type="term" value="P:positive regulation of TORC1 signaling"/>
    <property type="evidence" value="ECO:0007669"/>
    <property type="project" value="TreeGrafter"/>
</dbReference>
<evidence type="ECO:0000256" key="2">
    <source>
        <dbReference type="ARBA" id="ARBA00004496"/>
    </source>
</evidence>
<dbReference type="PANTHER" id="PTHR13342">
    <property type="entry name" value="RAGULATOR COMPLEX PROTEIN LAMTOR5"/>
    <property type="match status" value="1"/>
</dbReference>
<keyword evidence="5" id="KW-0458">Lysosome</keyword>
<evidence type="ECO:0000256" key="4">
    <source>
        <dbReference type="ARBA" id="ARBA00022490"/>
    </source>
</evidence>
<dbReference type="InterPro" id="IPR024135">
    <property type="entry name" value="LAMTOR5"/>
</dbReference>
<comment type="subcellular location">
    <subcellularLocation>
        <location evidence="2">Cytoplasm</location>
    </subcellularLocation>
    <subcellularLocation>
        <location evidence="1">Lysosome</location>
    </subcellularLocation>
</comment>
<dbReference type="Pfam" id="PF16672">
    <property type="entry name" value="LAMTOR5"/>
    <property type="match status" value="1"/>
</dbReference>
<keyword evidence="8" id="KW-1185">Reference proteome</keyword>
<dbReference type="GO" id="GO:0005764">
    <property type="term" value="C:lysosome"/>
    <property type="evidence" value="ECO:0007669"/>
    <property type="project" value="UniProtKB-SubCell"/>
</dbReference>
<name>A0AAV2H5D9_LYMST</name>
<accession>A0AAV2H5D9</accession>